<evidence type="ECO:0000256" key="7">
    <source>
        <dbReference type="ARBA" id="ARBA00023069"/>
    </source>
</evidence>
<keyword evidence="8 12" id="KW-0472">Membrane</keyword>
<evidence type="ECO:0000256" key="10">
    <source>
        <dbReference type="ARBA" id="ARBA00025631"/>
    </source>
</evidence>
<feature type="transmembrane region" description="Helical" evidence="12">
    <location>
        <begin position="427"/>
        <end position="444"/>
    </location>
</feature>
<evidence type="ECO:0008006" key="15">
    <source>
        <dbReference type="Google" id="ProtNLM"/>
    </source>
</evidence>
<evidence type="ECO:0000256" key="11">
    <source>
        <dbReference type="SAM" id="MobiDB-lite"/>
    </source>
</evidence>
<evidence type="ECO:0000313" key="13">
    <source>
        <dbReference type="EMBL" id="CAL1548357.1"/>
    </source>
</evidence>
<feature type="transmembrane region" description="Helical" evidence="12">
    <location>
        <begin position="292"/>
        <end position="313"/>
    </location>
</feature>
<feature type="compositionally biased region" description="Basic residues" evidence="11">
    <location>
        <begin position="54"/>
        <end position="63"/>
    </location>
</feature>
<feature type="transmembrane region" description="Helical" evidence="12">
    <location>
        <begin position="365"/>
        <end position="393"/>
    </location>
</feature>
<evidence type="ECO:0000256" key="3">
    <source>
        <dbReference type="ARBA" id="ARBA00008783"/>
    </source>
</evidence>
<dbReference type="PANTHER" id="PTHR28388:SF1">
    <property type="entry name" value="TRANSMEMBRANE PROTEIN 237"/>
    <property type="match status" value="1"/>
</dbReference>
<gene>
    <name evidence="13" type="ORF">GSLYS_00021674001</name>
</gene>
<evidence type="ECO:0000256" key="2">
    <source>
        <dbReference type="ARBA" id="ARBA00004141"/>
    </source>
</evidence>
<comment type="caution">
    <text evidence="13">The sequence shown here is derived from an EMBL/GenBank/DDBJ whole genome shotgun (WGS) entry which is preliminary data.</text>
</comment>
<feature type="region of interest" description="Disordered" evidence="11">
    <location>
        <begin position="1"/>
        <end position="183"/>
    </location>
</feature>
<evidence type="ECO:0000256" key="8">
    <source>
        <dbReference type="ARBA" id="ARBA00023136"/>
    </source>
</evidence>
<evidence type="ECO:0000256" key="9">
    <source>
        <dbReference type="ARBA" id="ARBA00023273"/>
    </source>
</evidence>
<organism evidence="13 14">
    <name type="scientific">Lymnaea stagnalis</name>
    <name type="common">Great pond snail</name>
    <name type="synonym">Helix stagnalis</name>
    <dbReference type="NCBI Taxonomy" id="6523"/>
    <lineage>
        <taxon>Eukaryota</taxon>
        <taxon>Metazoa</taxon>
        <taxon>Spiralia</taxon>
        <taxon>Lophotrochozoa</taxon>
        <taxon>Mollusca</taxon>
        <taxon>Gastropoda</taxon>
        <taxon>Heterobranchia</taxon>
        <taxon>Euthyneura</taxon>
        <taxon>Panpulmonata</taxon>
        <taxon>Hygrophila</taxon>
        <taxon>Lymnaeoidea</taxon>
        <taxon>Lymnaeidae</taxon>
        <taxon>Lymnaea</taxon>
    </lineage>
</organism>
<keyword evidence="7" id="KW-0969">Cilium</keyword>
<feature type="compositionally biased region" description="Polar residues" evidence="11">
    <location>
        <begin position="138"/>
        <end position="160"/>
    </location>
</feature>
<protein>
    <recommendedName>
        <fullName evidence="15">Transmembrane protein 237</fullName>
    </recommendedName>
</protein>
<dbReference type="GO" id="GO:0016020">
    <property type="term" value="C:membrane"/>
    <property type="evidence" value="ECO:0007669"/>
    <property type="project" value="UniProtKB-SubCell"/>
</dbReference>
<evidence type="ECO:0000256" key="6">
    <source>
        <dbReference type="ARBA" id="ARBA00022989"/>
    </source>
</evidence>
<keyword evidence="4 12" id="KW-0812">Transmembrane</keyword>
<comment type="function">
    <text evidence="10">Component of the transition zone in primary cilia. Required for ciliogenesis.</text>
</comment>
<keyword evidence="5" id="KW-0970">Cilium biogenesis/degradation</keyword>
<evidence type="ECO:0000256" key="4">
    <source>
        <dbReference type="ARBA" id="ARBA00022692"/>
    </source>
</evidence>
<dbReference type="EMBL" id="CAXITT010001295">
    <property type="protein sequence ID" value="CAL1548357.1"/>
    <property type="molecule type" value="Genomic_DNA"/>
</dbReference>
<comment type="subcellular location">
    <subcellularLocation>
        <location evidence="1">Cell projection</location>
        <location evidence="1">Cilium</location>
    </subcellularLocation>
    <subcellularLocation>
        <location evidence="2">Membrane</location>
        <topology evidence="2">Multi-pass membrane protein</topology>
    </subcellularLocation>
</comment>
<keyword evidence="6 12" id="KW-1133">Transmembrane helix</keyword>
<dbReference type="PANTHER" id="PTHR28388">
    <property type="entry name" value="TRANSMEMBRANE PROTEIN 237"/>
    <property type="match status" value="1"/>
</dbReference>
<dbReference type="Proteomes" id="UP001497497">
    <property type="component" value="Unassembled WGS sequence"/>
</dbReference>
<dbReference type="InterPro" id="IPR029409">
    <property type="entry name" value="TMEM237"/>
</dbReference>
<comment type="similarity">
    <text evidence="3">Belongs to the TMEM237 family.</text>
</comment>
<dbReference type="AlphaFoldDB" id="A0AAV2IMH7"/>
<feature type="compositionally biased region" description="Gly residues" evidence="11">
    <location>
        <begin position="1"/>
        <end position="12"/>
    </location>
</feature>
<reference evidence="13 14" key="1">
    <citation type="submission" date="2024-04" db="EMBL/GenBank/DDBJ databases">
        <authorList>
            <consortium name="Genoscope - CEA"/>
            <person name="William W."/>
        </authorList>
    </citation>
    <scope>NUCLEOTIDE SEQUENCE [LARGE SCALE GENOMIC DNA]</scope>
</reference>
<proteinExistence type="inferred from homology"/>
<evidence type="ECO:0000256" key="12">
    <source>
        <dbReference type="SAM" id="Phobius"/>
    </source>
</evidence>
<keyword evidence="14" id="KW-1185">Reference proteome</keyword>
<accession>A0AAV2IMH7</accession>
<feature type="transmembrane region" description="Helical" evidence="12">
    <location>
        <begin position="333"/>
        <end position="353"/>
    </location>
</feature>
<dbReference type="Pfam" id="PF15383">
    <property type="entry name" value="TMEM237"/>
    <property type="match status" value="1"/>
</dbReference>
<sequence length="472" mass="52924">MLTQRLGGGGGATKMADGDNEANLVSTKKNVKKKGLPPMSPRSSELNGDAEIKKVKRKIKKKLPNTENQSTEPNKPHDSDADEGDPAENKPTPRRRRKRSPSQAKATDDEITSPASATATPRKKKKKPKAEKTDEIRTQSPSVGDQLNNKDSQGSKTSLISKDETTPRKKTARKKKKVKKVEEGVDEFGDTPWADDLRTMRDDIIIGDGEKKTEELGEVIEEKKQPLTTFFTTPILRSQPVDKIFIETSSKFKGQSKSSLARQRMEETVKPMEPVSFPRTTTIDFALASHKIFRVVTLFLHGLTAGLSLWQMVTVFSLSSFSSDDFLLHYYRVSMPLQCSYYFLLIVCTVSVCDRFDIGNPTRRFVLRALTLQNGAVAIVFSLVALILNIVAIRYDDKMYLYKEFKDLYTDDNTKAEDITMFQSINTARSVFIMLTWFVLSITPNSDRLGKNLKSGKTGLEKGLEMDRVSTA</sequence>
<dbReference type="GO" id="GO:0060271">
    <property type="term" value="P:cilium assembly"/>
    <property type="evidence" value="ECO:0007669"/>
    <property type="project" value="TreeGrafter"/>
</dbReference>
<evidence type="ECO:0000313" key="14">
    <source>
        <dbReference type="Proteomes" id="UP001497497"/>
    </source>
</evidence>
<dbReference type="GO" id="GO:0035869">
    <property type="term" value="C:ciliary transition zone"/>
    <property type="evidence" value="ECO:0007669"/>
    <property type="project" value="TreeGrafter"/>
</dbReference>
<evidence type="ECO:0000256" key="5">
    <source>
        <dbReference type="ARBA" id="ARBA00022794"/>
    </source>
</evidence>
<feature type="compositionally biased region" description="Basic residues" evidence="11">
    <location>
        <begin position="168"/>
        <end position="179"/>
    </location>
</feature>
<keyword evidence="9" id="KW-0966">Cell projection</keyword>
<name>A0AAV2IMH7_LYMST</name>
<evidence type="ECO:0000256" key="1">
    <source>
        <dbReference type="ARBA" id="ARBA00004138"/>
    </source>
</evidence>